<keyword evidence="3" id="KW-1185">Reference proteome</keyword>
<dbReference type="EMBL" id="MUJZ01050323">
    <property type="protein sequence ID" value="OTF73743.1"/>
    <property type="molecule type" value="Genomic_DNA"/>
</dbReference>
<dbReference type="Proteomes" id="UP000194236">
    <property type="component" value="Unassembled WGS sequence"/>
</dbReference>
<sequence length="52" mass="5713">MDLFASDFSHGVLLSLLPDDVGIQRNDRRPKRVNCDSGCVSPSSHDEHSTSN</sequence>
<feature type="region of interest" description="Disordered" evidence="1">
    <location>
        <begin position="24"/>
        <end position="52"/>
    </location>
</feature>
<evidence type="ECO:0000313" key="3">
    <source>
        <dbReference type="Proteomes" id="UP000194236"/>
    </source>
</evidence>
<proteinExistence type="predicted"/>
<protein>
    <submittedName>
        <fullName evidence="2">Uncharacterized protein</fullName>
    </submittedName>
</protein>
<organism evidence="2 3">
    <name type="scientific">Euroglyphus maynei</name>
    <name type="common">Mayne's house dust mite</name>
    <dbReference type="NCBI Taxonomy" id="6958"/>
    <lineage>
        <taxon>Eukaryota</taxon>
        <taxon>Metazoa</taxon>
        <taxon>Ecdysozoa</taxon>
        <taxon>Arthropoda</taxon>
        <taxon>Chelicerata</taxon>
        <taxon>Arachnida</taxon>
        <taxon>Acari</taxon>
        <taxon>Acariformes</taxon>
        <taxon>Sarcoptiformes</taxon>
        <taxon>Astigmata</taxon>
        <taxon>Psoroptidia</taxon>
        <taxon>Analgoidea</taxon>
        <taxon>Pyroglyphidae</taxon>
        <taxon>Pyroglyphinae</taxon>
        <taxon>Euroglyphus</taxon>
    </lineage>
</organism>
<accession>A0A1Y3B1J5</accession>
<comment type="caution">
    <text evidence="2">The sequence shown here is derived from an EMBL/GenBank/DDBJ whole genome shotgun (WGS) entry which is preliminary data.</text>
</comment>
<evidence type="ECO:0000256" key="1">
    <source>
        <dbReference type="SAM" id="MobiDB-lite"/>
    </source>
</evidence>
<dbReference type="AlphaFoldDB" id="A0A1Y3B1J5"/>
<evidence type="ECO:0000313" key="2">
    <source>
        <dbReference type="EMBL" id="OTF73743.1"/>
    </source>
</evidence>
<name>A0A1Y3B1J5_EURMA</name>
<gene>
    <name evidence="2" type="ORF">BLA29_012843</name>
</gene>
<reference evidence="2 3" key="1">
    <citation type="submission" date="2017-03" db="EMBL/GenBank/DDBJ databases">
        <title>Genome Survey of Euroglyphus maynei.</title>
        <authorList>
            <person name="Arlian L.G."/>
            <person name="Morgan M.S."/>
            <person name="Rider S.D."/>
        </authorList>
    </citation>
    <scope>NUCLEOTIDE SEQUENCE [LARGE SCALE GENOMIC DNA]</scope>
    <source>
        <strain evidence="2">Arlian Lab</strain>
        <tissue evidence="2">Whole body</tissue>
    </source>
</reference>